<feature type="coiled-coil region" evidence="1">
    <location>
        <begin position="27"/>
        <end position="60"/>
    </location>
</feature>
<evidence type="ECO:0000256" key="2">
    <source>
        <dbReference type="SAM" id="MobiDB-lite"/>
    </source>
</evidence>
<dbReference type="EMBL" id="BFEA01000346">
    <property type="protein sequence ID" value="GBG80443.1"/>
    <property type="molecule type" value="Genomic_DNA"/>
</dbReference>
<proteinExistence type="predicted"/>
<evidence type="ECO:0000313" key="3">
    <source>
        <dbReference type="EMBL" id="GBG80443.1"/>
    </source>
</evidence>
<keyword evidence="4" id="KW-1185">Reference proteome</keyword>
<name>A0A388LDZ9_CHABU</name>
<evidence type="ECO:0000256" key="1">
    <source>
        <dbReference type="SAM" id="Coils"/>
    </source>
</evidence>
<feature type="region of interest" description="Disordered" evidence="2">
    <location>
        <begin position="126"/>
        <end position="174"/>
    </location>
</feature>
<evidence type="ECO:0000313" key="4">
    <source>
        <dbReference type="Proteomes" id="UP000265515"/>
    </source>
</evidence>
<organism evidence="3 4">
    <name type="scientific">Chara braunii</name>
    <name type="common">Braun's stonewort</name>
    <dbReference type="NCBI Taxonomy" id="69332"/>
    <lineage>
        <taxon>Eukaryota</taxon>
        <taxon>Viridiplantae</taxon>
        <taxon>Streptophyta</taxon>
        <taxon>Charophyceae</taxon>
        <taxon>Charales</taxon>
        <taxon>Characeae</taxon>
        <taxon>Chara</taxon>
    </lineage>
</organism>
<protein>
    <submittedName>
        <fullName evidence="3">Uncharacterized protein</fullName>
    </submittedName>
</protein>
<feature type="region of interest" description="Disordered" evidence="2">
    <location>
        <begin position="89"/>
        <end position="109"/>
    </location>
</feature>
<comment type="caution">
    <text evidence="3">The sequence shown here is derived from an EMBL/GenBank/DDBJ whole genome shotgun (WGS) entry which is preliminary data.</text>
</comment>
<dbReference type="Proteomes" id="UP000265515">
    <property type="component" value="Unassembled WGS sequence"/>
</dbReference>
<sequence>MGPSTPIAPRYWALRRVQEDTEERQFLREMMLEKKQVDALRKEQEDKRRFEDQVRIETARHAEATKAELMALLGKQFLTCKEEARREDIRTPAAYTPRQRDDRWEEDVDKEVEDLADEIRRLSALRDRKRRGKTPMPEGGRFRQPAFGTPTGNNRDRGESSHQDEECSKTKKAAGSGRDGLLQFILDQRKELSSMKPEELKRICSKEGVHYCTKLPTVERIITARVKCAYEGFVFVPATSAPTSPEEDLQGSRLAQFSRYKLWYNLMESLKRRSEIPIGRRYHTLRLKYEKAHQLCVL</sequence>
<dbReference type="Gramene" id="GBG80443">
    <property type="protein sequence ID" value="GBG80443"/>
    <property type="gene ID" value="CBR_g30907"/>
</dbReference>
<keyword evidence="1" id="KW-0175">Coiled coil</keyword>
<gene>
    <name evidence="3" type="ORF">CBR_g30907</name>
</gene>
<reference evidence="3 4" key="1">
    <citation type="journal article" date="2018" name="Cell">
        <title>The Chara Genome: Secondary Complexity and Implications for Plant Terrestrialization.</title>
        <authorList>
            <person name="Nishiyama T."/>
            <person name="Sakayama H."/>
            <person name="Vries J.D."/>
            <person name="Buschmann H."/>
            <person name="Saint-Marcoux D."/>
            <person name="Ullrich K.K."/>
            <person name="Haas F.B."/>
            <person name="Vanderstraeten L."/>
            <person name="Becker D."/>
            <person name="Lang D."/>
            <person name="Vosolsobe S."/>
            <person name="Rombauts S."/>
            <person name="Wilhelmsson P.K.I."/>
            <person name="Janitza P."/>
            <person name="Kern R."/>
            <person name="Heyl A."/>
            <person name="Rumpler F."/>
            <person name="Villalobos L.I.A.C."/>
            <person name="Clay J.M."/>
            <person name="Skokan R."/>
            <person name="Toyoda A."/>
            <person name="Suzuki Y."/>
            <person name="Kagoshima H."/>
            <person name="Schijlen E."/>
            <person name="Tajeshwar N."/>
            <person name="Catarino B."/>
            <person name="Hetherington A.J."/>
            <person name="Saltykova A."/>
            <person name="Bonnot C."/>
            <person name="Breuninger H."/>
            <person name="Symeonidi A."/>
            <person name="Radhakrishnan G.V."/>
            <person name="Van Nieuwerburgh F."/>
            <person name="Deforce D."/>
            <person name="Chang C."/>
            <person name="Karol K.G."/>
            <person name="Hedrich R."/>
            <person name="Ulvskov P."/>
            <person name="Glockner G."/>
            <person name="Delwiche C.F."/>
            <person name="Petrasek J."/>
            <person name="Van de Peer Y."/>
            <person name="Friml J."/>
            <person name="Beilby M."/>
            <person name="Dolan L."/>
            <person name="Kohara Y."/>
            <person name="Sugano S."/>
            <person name="Fujiyama A."/>
            <person name="Delaux P.-M."/>
            <person name="Quint M."/>
            <person name="TheiBen G."/>
            <person name="Hagemann M."/>
            <person name="Harholt J."/>
            <person name="Dunand C."/>
            <person name="Zachgo S."/>
            <person name="Langdale J."/>
            <person name="Maumus F."/>
            <person name="Straeten D.V.D."/>
            <person name="Gould S.B."/>
            <person name="Rensing S.A."/>
        </authorList>
    </citation>
    <scope>NUCLEOTIDE SEQUENCE [LARGE SCALE GENOMIC DNA]</scope>
    <source>
        <strain evidence="3 4">S276</strain>
    </source>
</reference>
<feature type="compositionally biased region" description="Basic and acidic residues" evidence="2">
    <location>
        <begin position="154"/>
        <end position="169"/>
    </location>
</feature>
<accession>A0A388LDZ9</accession>
<dbReference type="AlphaFoldDB" id="A0A388LDZ9"/>